<sequence length="946" mass="100747">MPTSRSPMADSSQIVAELGAALSDPQQVKDRLIDRVAYASDASHYLYTPQAVVIANNAREIGEVFRVAKANSSPVTLRAGGTSLAGQSSGDGILLDVRRHFRDIEVLDGGRRVRVEPGATVRQINARLAPFGRKLGPDPASEAACTIGGVIANNSSGMACGTEFNTYQTLESMVFVLPSGTVIDSAAADAENRLKELEPELFDTLVQLQRRVRSNPESVAVIEKHFALKNTMGYGLNSFLDHDSPVALLTRLIIGSEGTLAFVAEAVFSTVAVSPLISTALAVFPNLDAATRALPDLVDSGAATLEVMDATSLRVGQQLPGVPQAITGFEVDNQAALLIEYHALEAEELEHKRRLGTNLLADLELYSPAALSADPVARAAAWGFRKGLYASVAGARTSGTTALLEDIAVPVPELASTCESLQELFARHGYADSVIFGHAKDGNIHFMLTDRFEGDQALGRYHEFNESMVDLVLGVGGNLKAEHGTGRAMAPYVRRQYGDELYEVMVELKHACDPTGMLNPGVILDEDPKAHVRNIKLAESVEKEVDRCVECGYCEPVCPSKDLTLTPRQRIVVRRAQAAAQARGDKETFAELEKEYDYDGVQTCAVDGMCQTACPVQINTADLVRRLRQETAQPALAGGWNAAAKSWGTVTRVGSVALSAAAKLPTPLVKGVTTVGRTILDDDVVPEYHGQLPGGGSARRGHAGLFGAQTGQPQGVFLPACVNSMFGPEDGELGVTEAFRRLLVRADVALTVPDNIESLCCGTPWSSKGYAKGHQTMQDRVVKSVLEATDGGRLPVISDASSCTEGFAKLLEGEDVELIDSVSFVARNVLPFLEVTEQLATLTLHPTCSTTHLGIDGDLQALGQAAAAEVHVPQAWGCCAFAGDRGMLHPELTASATAPEAAEVAEIGAENHASCNRTCEIGMTRTTGTPYVHILETLEKTTRTGV</sequence>
<dbReference type="InterPro" id="IPR017896">
    <property type="entry name" value="4Fe4S_Fe-S-bd"/>
</dbReference>
<dbReference type="Gene3D" id="3.30.43.10">
    <property type="entry name" value="Uridine Diphospho-n-acetylenolpyruvylglucosamine Reductase, domain 2"/>
    <property type="match status" value="1"/>
</dbReference>
<keyword evidence="7" id="KW-0560">Oxidoreductase</keyword>
<keyword evidence="14" id="KW-1185">Reference proteome</keyword>
<evidence type="ECO:0000256" key="5">
    <source>
        <dbReference type="ARBA" id="ARBA00022827"/>
    </source>
</evidence>
<comment type="caution">
    <text evidence="13">The sequence shown here is derived from an EMBL/GenBank/DDBJ whole genome shotgun (WGS) entry which is preliminary data.</text>
</comment>
<dbReference type="InterPro" id="IPR004113">
    <property type="entry name" value="FAD-bd_oxidored_4_C"/>
</dbReference>
<evidence type="ECO:0000256" key="3">
    <source>
        <dbReference type="ARBA" id="ARBA00022630"/>
    </source>
</evidence>
<dbReference type="Gene3D" id="3.30.465.10">
    <property type="match status" value="1"/>
</dbReference>
<keyword evidence="5" id="KW-0274">FAD</keyword>
<organism evidence="13 14">
    <name type="scientific">Corynebacterium alimapuense</name>
    <dbReference type="NCBI Taxonomy" id="1576874"/>
    <lineage>
        <taxon>Bacteria</taxon>
        <taxon>Bacillati</taxon>
        <taxon>Actinomycetota</taxon>
        <taxon>Actinomycetes</taxon>
        <taxon>Mycobacteriales</taxon>
        <taxon>Corynebacteriaceae</taxon>
        <taxon>Corynebacterium</taxon>
    </lineage>
</organism>
<accession>A0A3M8KAM3</accession>
<dbReference type="InterPro" id="IPR004017">
    <property type="entry name" value="Cys_rich_dom"/>
</dbReference>
<dbReference type="PANTHER" id="PTHR11748">
    <property type="entry name" value="D-LACTATE DEHYDROGENASE"/>
    <property type="match status" value="1"/>
</dbReference>
<keyword evidence="6" id="KW-0809">Transit peptide</keyword>
<evidence type="ECO:0000256" key="7">
    <source>
        <dbReference type="ARBA" id="ARBA00023002"/>
    </source>
</evidence>
<dbReference type="EC" id="1.1.2.4" evidence="10"/>
<evidence type="ECO:0000256" key="1">
    <source>
        <dbReference type="ARBA" id="ARBA00001974"/>
    </source>
</evidence>
<dbReference type="GO" id="GO:0004458">
    <property type="term" value="F:D-lactate dehydrogenase (cytochrome) activity"/>
    <property type="evidence" value="ECO:0007669"/>
    <property type="project" value="UniProtKB-EC"/>
</dbReference>
<dbReference type="Gene3D" id="3.30.70.2740">
    <property type="match status" value="1"/>
</dbReference>
<dbReference type="Pfam" id="PF13183">
    <property type="entry name" value="Fer4_8"/>
    <property type="match status" value="1"/>
</dbReference>
<dbReference type="SUPFAM" id="SSF56176">
    <property type="entry name" value="FAD-binding/transporter-associated domain-like"/>
    <property type="match status" value="1"/>
</dbReference>
<gene>
    <name evidence="13" type="ORF">C5L39_00250</name>
</gene>
<dbReference type="Proteomes" id="UP000266975">
    <property type="component" value="Unassembled WGS sequence"/>
</dbReference>
<dbReference type="InterPro" id="IPR009051">
    <property type="entry name" value="Helical_ferredxn"/>
</dbReference>
<keyword evidence="3" id="KW-0285">Flavoprotein</keyword>
<evidence type="ECO:0000256" key="8">
    <source>
        <dbReference type="ARBA" id="ARBA00023004"/>
    </source>
</evidence>
<feature type="domain" description="FAD-binding PCMH-type" evidence="12">
    <location>
        <begin position="45"/>
        <end position="273"/>
    </location>
</feature>
<dbReference type="OrthoDB" id="9770306at2"/>
<feature type="domain" description="4Fe-4S ferredoxin-type" evidence="11">
    <location>
        <begin position="539"/>
        <end position="568"/>
    </location>
</feature>
<dbReference type="PROSITE" id="PS51379">
    <property type="entry name" value="4FE4S_FER_2"/>
    <property type="match status" value="1"/>
</dbReference>
<evidence type="ECO:0000256" key="6">
    <source>
        <dbReference type="ARBA" id="ARBA00022946"/>
    </source>
</evidence>
<dbReference type="InterPro" id="IPR016167">
    <property type="entry name" value="FAD-bd_PCMH_sub1"/>
</dbReference>
<keyword evidence="8" id="KW-0408">Iron</keyword>
<name>A0A3M8KAM3_9CORY</name>
<dbReference type="SUPFAM" id="SSF46548">
    <property type="entry name" value="alpha-helical ferredoxin"/>
    <property type="match status" value="1"/>
</dbReference>
<reference evidence="13 14" key="1">
    <citation type="submission" date="2018-02" db="EMBL/GenBank/DDBJ databases">
        <title>Corynebacterium alimpuense sp. nov., a marine obligate actinomycete isolated from sediments of Valparaiso bay, Chile.</title>
        <authorList>
            <person name="Claverias F."/>
            <person name="Gonzales-Siles L."/>
            <person name="Salva-Serra F."/>
            <person name="Inganaes E."/>
            <person name="Molin K."/>
            <person name="Cumsille A."/>
            <person name="Undabarrena A."/>
            <person name="Couve E."/>
            <person name="Moore E.R.B."/>
            <person name="Gomila M."/>
            <person name="Camara B."/>
        </authorList>
    </citation>
    <scope>NUCLEOTIDE SEQUENCE [LARGE SCALE GENOMIC DNA]</scope>
    <source>
        <strain evidence="13 14">CCUG 69366</strain>
    </source>
</reference>
<dbReference type="RefSeq" id="WP_123046890.1">
    <property type="nucleotide sequence ID" value="NZ_PTJO01000001.1"/>
</dbReference>
<dbReference type="PANTHER" id="PTHR11748:SF111">
    <property type="entry name" value="D-LACTATE DEHYDROGENASE, MITOCHONDRIAL-RELATED"/>
    <property type="match status" value="1"/>
</dbReference>
<dbReference type="InterPro" id="IPR016171">
    <property type="entry name" value="Vanillyl_alc_oxidase_C-sub2"/>
</dbReference>
<dbReference type="PROSITE" id="PS00198">
    <property type="entry name" value="4FE4S_FER_1"/>
    <property type="match status" value="1"/>
</dbReference>
<proteinExistence type="inferred from homology"/>
<dbReference type="InterPro" id="IPR006094">
    <property type="entry name" value="Oxid_FAD_bind_N"/>
</dbReference>
<dbReference type="GO" id="GO:0046872">
    <property type="term" value="F:metal ion binding"/>
    <property type="evidence" value="ECO:0007669"/>
    <property type="project" value="UniProtKB-KW"/>
</dbReference>
<evidence type="ECO:0000256" key="9">
    <source>
        <dbReference type="ARBA" id="ARBA00023014"/>
    </source>
</evidence>
<evidence type="ECO:0000313" key="13">
    <source>
        <dbReference type="EMBL" id="RNE49845.1"/>
    </source>
</evidence>
<dbReference type="InterPro" id="IPR017900">
    <property type="entry name" value="4Fe4S_Fe_S_CS"/>
</dbReference>
<comment type="similarity">
    <text evidence="2">Belongs to the FAD-binding oxidoreductase/transferase type 4 family.</text>
</comment>
<dbReference type="GO" id="GO:1903457">
    <property type="term" value="P:lactate catabolic process"/>
    <property type="evidence" value="ECO:0007669"/>
    <property type="project" value="TreeGrafter"/>
</dbReference>
<dbReference type="PROSITE" id="PS51387">
    <property type="entry name" value="FAD_PCMH"/>
    <property type="match status" value="1"/>
</dbReference>
<dbReference type="Gene3D" id="1.10.1060.10">
    <property type="entry name" value="Alpha-helical ferredoxin"/>
    <property type="match status" value="1"/>
</dbReference>
<dbReference type="Pfam" id="PF01565">
    <property type="entry name" value="FAD_binding_4"/>
    <property type="match status" value="1"/>
</dbReference>
<dbReference type="Pfam" id="PF02913">
    <property type="entry name" value="FAD-oxidase_C"/>
    <property type="match status" value="1"/>
</dbReference>
<dbReference type="InterPro" id="IPR016169">
    <property type="entry name" value="FAD-bd_PCMH_sub2"/>
</dbReference>
<evidence type="ECO:0000256" key="10">
    <source>
        <dbReference type="ARBA" id="ARBA00038897"/>
    </source>
</evidence>
<dbReference type="GO" id="GO:0051536">
    <property type="term" value="F:iron-sulfur cluster binding"/>
    <property type="evidence" value="ECO:0007669"/>
    <property type="project" value="UniProtKB-KW"/>
</dbReference>
<dbReference type="InterPro" id="IPR036318">
    <property type="entry name" value="FAD-bd_PCMH-like_sf"/>
</dbReference>
<dbReference type="InterPro" id="IPR016166">
    <property type="entry name" value="FAD-bd_PCMH"/>
</dbReference>
<protein>
    <recommendedName>
        <fullName evidence="10">D-lactate dehydrogenase (cytochrome)</fullName>
        <ecNumber evidence="10">1.1.2.4</ecNumber>
    </recommendedName>
</protein>
<evidence type="ECO:0000259" key="11">
    <source>
        <dbReference type="PROSITE" id="PS51379"/>
    </source>
</evidence>
<dbReference type="GO" id="GO:0008720">
    <property type="term" value="F:D-lactate dehydrogenase (NAD+) activity"/>
    <property type="evidence" value="ECO:0007669"/>
    <property type="project" value="TreeGrafter"/>
</dbReference>
<evidence type="ECO:0000256" key="2">
    <source>
        <dbReference type="ARBA" id="ARBA00008000"/>
    </source>
</evidence>
<evidence type="ECO:0000313" key="14">
    <source>
        <dbReference type="Proteomes" id="UP000266975"/>
    </source>
</evidence>
<keyword evidence="9" id="KW-0411">Iron-sulfur</keyword>
<evidence type="ECO:0000256" key="4">
    <source>
        <dbReference type="ARBA" id="ARBA00022723"/>
    </source>
</evidence>
<dbReference type="AlphaFoldDB" id="A0A3M8KAM3"/>
<dbReference type="SUPFAM" id="SSF55103">
    <property type="entry name" value="FAD-linked oxidases, C-terminal domain"/>
    <property type="match status" value="1"/>
</dbReference>
<dbReference type="GO" id="GO:0071949">
    <property type="term" value="F:FAD binding"/>
    <property type="evidence" value="ECO:0007669"/>
    <property type="project" value="InterPro"/>
</dbReference>
<dbReference type="EMBL" id="PTJO01000001">
    <property type="protein sequence ID" value="RNE49845.1"/>
    <property type="molecule type" value="Genomic_DNA"/>
</dbReference>
<dbReference type="Pfam" id="PF02754">
    <property type="entry name" value="CCG"/>
    <property type="match status" value="1"/>
</dbReference>
<keyword evidence="4" id="KW-0479">Metal-binding</keyword>
<evidence type="ECO:0000259" key="12">
    <source>
        <dbReference type="PROSITE" id="PS51387"/>
    </source>
</evidence>
<comment type="cofactor">
    <cofactor evidence="1">
        <name>FAD</name>
        <dbReference type="ChEBI" id="CHEBI:57692"/>
    </cofactor>
</comment>
<dbReference type="Gene3D" id="1.10.45.10">
    <property type="entry name" value="Vanillyl-alcohol Oxidase, Chain A, domain 4"/>
    <property type="match status" value="1"/>
</dbReference>
<dbReference type="InterPro" id="IPR016164">
    <property type="entry name" value="FAD-linked_Oxase-like_C"/>
</dbReference>